<dbReference type="InterPro" id="IPR004550">
    <property type="entry name" value="AsnASE_II"/>
</dbReference>
<dbReference type="Proteomes" id="UP001301140">
    <property type="component" value="Unassembled WGS sequence"/>
</dbReference>
<accession>A0AAP3XPN7</accession>
<evidence type="ECO:0000256" key="2">
    <source>
        <dbReference type="ARBA" id="ARBA00022801"/>
    </source>
</evidence>
<dbReference type="InterPro" id="IPR027474">
    <property type="entry name" value="L-asparaginase_N"/>
</dbReference>
<dbReference type="PROSITE" id="PS51732">
    <property type="entry name" value="ASN_GLN_ASE_3"/>
    <property type="match status" value="1"/>
</dbReference>
<comment type="similarity">
    <text evidence="1">Belongs to the asparaginase 1 family.</text>
</comment>
<feature type="domain" description="Asparaginase/glutaminase C-terminal" evidence="8">
    <location>
        <begin position="212"/>
        <end position="317"/>
    </location>
</feature>
<protein>
    <submittedName>
        <fullName evidence="9">Asparaginase</fullName>
    </submittedName>
</protein>
<evidence type="ECO:0000256" key="4">
    <source>
        <dbReference type="PIRSR" id="PIRSR001220-2"/>
    </source>
</evidence>
<keyword evidence="10" id="KW-1185">Reference proteome</keyword>
<dbReference type="Gene3D" id="3.40.50.1170">
    <property type="entry name" value="L-asparaginase, N-terminal domain"/>
    <property type="match status" value="1"/>
</dbReference>
<sequence length="329" mass="34536">MRRVIILGTGGTIASRIDHAKGHVAAAASGSELLNSLTERGFALPDGVRVEVEQFCNVGSFLFDLDLAFRLAQRAATLLAEPDVAGVVVTHGTDTMEESAYLADLVIDSEKPVVFTGAQRHADEPDADGPRNLADAIRVAASPTARGLGAVIVFASEIHGARDVTKLHTSRLGTFQSAEHGKLGDVDEGRVVVRQRPLLRRHFPVERVEPAVDLIRLVMGSDARFLRCALDSGARGIVLEAFGRGNGTPPVNELVREAVAGGVPVLVASRCPQGRVMPVYGAGGGKDLERAGAIFAGDLTGLKARILLAVLLGGPRERELADIVASAAG</sequence>
<evidence type="ECO:0000256" key="5">
    <source>
        <dbReference type="PROSITE-ProRule" id="PRU10099"/>
    </source>
</evidence>
<dbReference type="PANTHER" id="PTHR11707">
    <property type="entry name" value="L-ASPARAGINASE"/>
    <property type="match status" value="1"/>
</dbReference>
<dbReference type="PROSITE" id="PS00144">
    <property type="entry name" value="ASN_GLN_ASE_1"/>
    <property type="match status" value="1"/>
</dbReference>
<dbReference type="InterPro" id="IPR036152">
    <property type="entry name" value="Asp/glu_Ase-like_sf"/>
</dbReference>
<dbReference type="Pfam" id="PF00710">
    <property type="entry name" value="Asparaginase"/>
    <property type="match status" value="1"/>
</dbReference>
<name>A0AAP3XPN7_9PROT</name>
<dbReference type="SFLD" id="SFLDS00057">
    <property type="entry name" value="Glutaminase/Asparaginase"/>
    <property type="match status" value="1"/>
</dbReference>
<dbReference type="GO" id="GO:0006528">
    <property type="term" value="P:asparagine metabolic process"/>
    <property type="evidence" value="ECO:0007669"/>
    <property type="project" value="InterPro"/>
</dbReference>
<dbReference type="FunFam" id="3.40.50.1170:FF:000001">
    <property type="entry name" value="L-asparaginase 2"/>
    <property type="match status" value="1"/>
</dbReference>
<feature type="binding site" evidence="4">
    <location>
        <position position="60"/>
    </location>
    <ligand>
        <name>substrate</name>
    </ligand>
</feature>
<dbReference type="Gene3D" id="3.40.50.40">
    <property type="match status" value="1"/>
</dbReference>
<evidence type="ECO:0000259" key="7">
    <source>
        <dbReference type="Pfam" id="PF00710"/>
    </source>
</evidence>
<evidence type="ECO:0000259" key="8">
    <source>
        <dbReference type="Pfam" id="PF17763"/>
    </source>
</evidence>
<dbReference type="InterPro" id="IPR006034">
    <property type="entry name" value="Asparaginase/glutaminase-like"/>
</dbReference>
<dbReference type="AlphaFoldDB" id="A0AAP3XPN7"/>
<evidence type="ECO:0000256" key="1">
    <source>
        <dbReference type="ARBA" id="ARBA00010518"/>
    </source>
</evidence>
<dbReference type="GO" id="GO:0004067">
    <property type="term" value="F:asparaginase activity"/>
    <property type="evidence" value="ECO:0007669"/>
    <property type="project" value="UniProtKB-UniRule"/>
</dbReference>
<dbReference type="PIRSF" id="PIRSF001220">
    <property type="entry name" value="L-ASNase_gatD"/>
    <property type="match status" value="1"/>
</dbReference>
<feature type="active site" evidence="6">
    <location>
        <position position="93"/>
    </location>
</feature>
<evidence type="ECO:0000313" key="10">
    <source>
        <dbReference type="Proteomes" id="UP001301140"/>
    </source>
</evidence>
<reference evidence="9 10" key="1">
    <citation type="submission" date="2023-03" db="EMBL/GenBank/DDBJ databases">
        <title>YIM 152171 draft genome.</title>
        <authorList>
            <person name="Yang Z."/>
        </authorList>
    </citation>
    <scope>NUCLEOTIDE SEQUENCE [LARGE SCALE GENOMIC DNA]</scope>
    <source>
        <strain evidence="9 10">YIM 152171</strain>
    </source>
</reference>
<dbReference type="PROSITE" id="PS00917">
    <property type="entry name" value="ASN_GLN_ASE_2"/>
    <property type="match status" value="1"/>
</dbReference>
<feature type="binding site" evidence="4">
    <location>
        <begin position="93"/>
        <end position="94"/>
    </location>
    <ligand>
        <name>substrate</name>
    </ligand>
</feature>
<dbReference type="PRINTS" id="PR00139">
    <property type="entry name" value="ASNGLNASE"/>
</dbReference>
<dbReference type="InterPro" id="IPR037152">
    <property type="entry name" value="L-asparaginase_N_sf"/>
</dbReference>
<evidence type="ECO:0000256" key="6">
    <source>
        <dbReference type="PROSITE-ProRule" id="PRU10100"/>
    </source>
</evidence>
<feature type="domain" description="L-asparaginase N-terminal" evidence="7">
    <location>
        <begin position="3"/>
        <end position="197"/>
    </location>
</feature>
<organism evidence="9 10">
    <name type="scientific">Marinimicrococcus flavescens</name>
    <dbReference type="NCBI Taxonomy" id="3031815"/>
    <lineage>
        <taxon>Bacteria</taxon>
        <taxon>Pseudomonadati</taxon>
        <taxon>Pseudomonadota</taxon>
        <taxon>Alphaproteobacteria</taxon>
        <taxon>Geminicoccales</taxon>
        <taxon>Geminicoccaceae</taxon>
        <taxon>Marinimicrococcus</taxon>
    </lineage>
</organism>
<dbReference type="RefSeq" id="WP_327787957.1">
    <property type="nucleotide sequence ID" value="NZ_JARGEQ010000025.1"/>
</dbReference>
<feature type="active site" description="O-isoaspartyl threonine intermediate" evidence="3">
    <location>
        <position position="12"/>
    </location>
</feature>
<comment type="caution">
    <text evidence="9">The sequence shown here is derived from an EMBL/GenBank/DDBJ whole genome shotgun (WGS) entry which is preliminary data.</text>
</comment>
<dbReference type="InterPro" id="IPR020827">
    <property type="entry name" value="Asparaginase/glutaminase_AS1"/>
</dbReference>
<dbReference type="PANTHER" id="PTHR11707:SF28">
    <property type="entry name" value="60 KDA LYSOPHOSPHOLIPASE"/>
    <property type="match status" value="1"/>
</dbReference>
<dbReference type="CDD" id="cd08964">
    <property type="entry name" value="L-asparaginase_II"/>
    <property type="match status" value="1"/>
</dbReference>
<proteinExistence type="inferred from homology"/>
<dbReference type="EMBL" id="JARGEQ010000025">
    <property type="protein sequence ID" value="MDF1585539.1"/>
    <property type="molecule type" value="Genomic_DNA"/>
</dbReference>
<feature type="active site" evidence="5">
    <location>
        <position position="12"/>
    </location>
</feature>
<evidence type="ECO:0000313" key="9">
    <source>
        <dbReference type="EMBL" id="MDF1585539.1"/>
    </source>
</evidence>
<dbReference type="InterPro" id="IPR040919">
    <property type="entry name" value="Asparaginase_C"/>
</dbReference>
<keyword evidence="2" id="KW-0378">Hydrolase</keyword>
<dbReference type="SUPFAM" id="SSF53774">
    <property type="entry name" value="Glutaminase/Asparaginase"/>
    <property type="match status" value="1"/>
</dbReference>
<gene>
    <name evidence="9" type="ORF">PZ740_03955</name>
</gene>
<dbReference type="Pfam" id="PF17763">
    <property type="entry name" value="Asparaginase_C"/>
    <property type="match status" value="1"/>
</dbReference>
<dbReference type="SMART" id="SM00870">
    <property type="entry name" value="Asparaginase"/>
    <property type="match status" value="1"/>
</dbReference>
<dbReference type="PIRSF" id="PIRSF500176">
    <property type="entry name" value="L_ASNase"/>
    <property type="match status" value="1"/>
</dbReference>
<dbReference type="InterPro" id="IPR027473">
    <property type="entry name" value="L-asparaginase_C"/>
</dbReference>
<dbReference type="InterPro" id="IPR027475">
    <property type="entry name" value="Asparaginase/glutaminase_AS2"/>
</dbReference>
<evidence type="ECO:0000256" key="3">
    <source>
        <dbReference type="PIRSR" id="PIRSR001220-1"/>
    </source>
</evidence>